<comment type="caution">
    <text evidence="1">The sequence shown here is derived from an EMBL/GenBank/DDBJ whole genome shotgun (WGS) entry which is preliminary data.</text>
</comment>
<gene>
    <name evidence="1" type="ORF">LMH87_001900</name>
</gene>
<accession>A0A9W8Q8J5</accession>
<evidence type="ECO:0000313" key="2">
    <source>
        <dbReference type="Proteomes" id="UP001144673"/>
    </source>
</evidence>
<dbReference type="RefSeq" id="XP_056050317.1">
    <property type="nucleotide sequence ID" value="XM_056193260.1"/>
</dbReference>
<dbReference type="EMBL" id="JAJHUN010000010">
    <property type="protein sequence ID" value="KAJ4147376.1"/>
    <property type="molecule type" value="Genomic_DNA"/>
</dbReference>
<dbReference type="Proteomes" id="UP001144673">
    <property type="component" value="Chromosome 3"/>
</dbReference>
<dbReference type="KEGG" id="amus:LMH87_001900"/>
<dbReference type="GeneID" id="80889059"/>
<sequence length="89" mass="9785">MHLTLQDPEDCLVVIGNKGRIPTDIDVWPAPIADHALSPLAGNLLIGFSDFSCPFLAVYDWRRLPHVFDARIAVWCRASSWEAGGVEGP</sequence>
<proteinExistence type="predicted"/>
<dbReference type="AlphaFoldDB" id="A0A9W8Q8J5"/>
<organism evidence="1 2">
    <name type="scientific">Akanthomyces muscarius</name>
    <name type="common">Entomopathogenic fungus</name>
    <name type="synonym">Lecanicillium muscarium</name>
    <dbReference type="NCBI Taxonomy" id="2231603"/>
    <lineage>
        <taxon>Eukaryota</taxon>
        <taxon>Fungi</taxon>
        <taxon>Dikarya</taxon>
        <taxon>Ascomycota</taxon>
        <taxon>Pezizomycotina</taxon>
        <taxon>Sordariomycetes</taxon>
        <taxon>Hypocreomycetidae</taxon>
        <taxon>Hypocreales</taxon>
        <taxon>Cordycipitaceae</taxon>
        <taxon>Akanthomyces</taxon>
    </lineage>
</organism>
<protein>
    <submittedName>
        <fullName evidence="1">Uncharacterized protein</fullName>
    </submittedName>
</protein>
<keyword evidence="2" id="KW-1185">Reference proteome</keyword>
<reference evidence="1" key="1">
    <citation type="journal article" date="2023" name="Access Microbiol">
        <title>De-novo genome assembly for Akanthomyces muscarius, a biocontrol agent of insect agricultural pests.</title>
        <authorList>
            <person name="Erdos Z."/>
            <person name="Studholme D.J."/>
            <person name="Raymond B."/>
            <person name="Sharma M."/>
        </authorList>
    </citation>
    <scope>NUCLEOTIDE SEQUENCE</scope>
    <source>
        <strain evidence="1">Ve6</strain>
    </source>
</reference>
<name>A0A9W8Q8J5_AKAMU</name>
<evidence type="ECO:0000313" key="1">
    <source>
        <dbReference type="EMBL" id="KAJ4147376.1"/>
    </source>
</evidence>